<feature type="transmembrane region" description="Helical" evidence="2">
    <location>
        <begin position="56"/>
        <end position="76"/>
    </location>
</feature>
<evidence type="ECO:0008006" key="5">
    <source>
        <dbReference type="Google" id="ProtNLM"/>
    </source>
</evidence>
<dbReference type="Pfam" id="PF07444">
    <property type="entry name" value="Ycf66_N"/>
    <property type="match status" value="1"/>
</dbReference>
<protein>
    <recommendedName>
        <fullName evidence="5">Ycf66 family protein</fullName>
    </recommendedName>
</protein>
<keyword evidence="4" id="KW-1185">Reference proteome</keyword>
<dbReference type="InterPro" id="IPR010004">
    <property type="entry name" value="Uncharacterised_Ycf66"/>
</dbReference>
<proteinExistence type="predicted"/>
<dbReference type="Proteomes" id="UP000654482">
    <property type="component" value="Unassembled WGS sequence"/>
</dbReference>
<gene>
    <name evidence="3" type="ORF">IQ249_00790</name>
</gene>
<keyword evidence="2" id="KW-0472">Membrane</keyword>
<comment type="caution">
    <text evidence="3">The sequence shown here is derived from an EMBL/GenBank/DDBJ whole genome shotgun (WGS) entry which is preliminary data.</text>
</comment>
<reference evidence="3" key="1">
    <citation type="submission" date="2020-10" db="EMBL/GenBank/DDBJ databases">
        <authorList>
            <person name="Castelo-Branco R."/>
            <person name="Eusebio N."/>
            <person name="Adriana R."/>
            <person name="Vieira A."/>
            <person name="Brugerolle De Fraissinette N."/>
            <person name="Rezende De Castro R."/>
            <person name="Schneider M.P."/>
            <person name="Vasconcelos V."/>
            <person name="Leao P.N."/>
        </authorList>
    </citation>
    <scope>NUCLEOTIDE SEQUENCE</scope>
    <source>
        <strain evidence="3">LEGE 07157</strain>
    </source>
</reference>
<feature type="region of interest" description="Disordered" evidence="1">
    <location>
        <begin position="166"/>
        <end position="338"/>
    </location>
</feature>
<accession>A0A8J7B2K2</accession>
<dbReference type="EMBL" id="JADEWZ010000001">
    <property type="protein sequence ID" value="MBE9114422.1"/>
    <property type="molecule type" value="Genomic_DNA"/>
</dbReference>
<feature type="compositionally biased region" description="Acidic residues" evidence="1">
    <location>
        <begin position="166"/>
        <end position="175"/>
    </location>
</feature>
<evidence type="ECO:0000313" key="4">
    <source>
        <dbReference type="Proteomes" id="UP000654482"/>
    </source>
</evidence>
<organism evidence="3 4">
    <name type="scientific">Lusitaniella coriacea LEGE 07157</name>
    <dbReference type="NCBI Taxonomy" id="945747"/>
    <lineage>
        <taxon>Bacteria</taxon>
        <taxon>Bacillati</taxon>
        <taxon>Cyanobacteriota</taxon>
        <taxon>Cyanophyceae</taxon>
        <taxon>Spirulinales</taxon>
        <taxon>Lusitaniellaceae</taxon>
        <taxon>Lusitaniella</taxon>
    </lineage>
</organism>
<evidence type="ECO:0000256" key="1">
    <source>
        <dbReference type="SAM" id="MobiDB-lite"/>
    </source>
</evidence>
<evidence type="ECO:0000313" key="3">
    <source>
        <dbReference type="EMBL" id="MBE9114422.1"/>
    </source>
</evidence>
<feature type="transmembrane region" description="Helical" evidence="2">
    <location>
        <begin position="31"/>
        <end position="50"/>
    </location>
</feature>
<dbReference type="RefSeq" id="WP_194027500.1">
    <property type="nucleotide sequence ID" value="NZ_JADEWZ010000001.1"/>
</dbReference>
<sequence length="338" mass="36223">MLAYILAIAVGLGSFAFLMAAFFFTEVHRKIDFLWSGVGLFYALVLWICAGRMTGGVLLGQTAAVSLIVALGWQLLTLRRAKTPSAEQTEISPEVEEKVKGFTPASIFSPVTKLFRKPKPTSTPAEPVQSVATLVEPEMATEVKPADVKEETAEFPVTETFGAEEEAIAESDSPEMTESPAIETFGTEEEAIAESDSPEMTESPAIETFGTENEVIAESDSPEIAESPTIETLGAEEEIEAENTITELPESEEDKTSASPEEIEESIPEGVVSSATHSSPNPPKPPAADLLEASQEDKKQGSSQGTPVEEFAPEVELAPFAEPPEMNDAVPNGKDEEN</sequence>
<keyword evidence="2" id="KW-1133">Transmembrane helix</keyword>
<keyword evidence="2" id="KW-0812">Transmembrane</keyword>
<evidence type="ECO:0000256" key="2">
    <source>
        <dbReference type="SAM" id="Phobius"/>
    </source>
</evidence>
<name>A0A8J7B2K2_9CYAN</name>
<feature type="compositionally biased region" description="Acidic residues" evidence="1">
    <location>
        <begin position="186"/>
        <end position="199"/>
    </location>
</feature>
<feature type="transmembrane region" description="Helical" evidence="2">
    <location>
        <begin position="6"/>
        <end position="24"/>
    </location>
</feature>
<dbReference type="AlphaFoldDB" id="A0A8J7B2K2"/>